<comment type="catalytic activity">
    <reaction evidence="1">
        <text>[protein]-peptidylproline (omega=180) = [protein]-peptidylproline (omega=0)</text>
        <dbReference type="Rhea" id="RHEA:16237"/>
        <dbReference type="Rhea" id="RHEA-COMP:10747"/>
        <dbReference type="Rhea" id="RHEA-COMP:10748"/>
        <dbReference type="ChEBI" id="CHEBI:83833"/>
        <dbReference type="ChEBI" id="CHEBI:83834"/>
        <dbReference type="EC" id="5.2.1.8"/>
    </reaction>
</comment>
<dbReference type="Pfam" id="PF00160">
    <property type="entry name" value="Pro_isomerase"/>
    <property type="match status" value="1"/>
</dbReference>
<dbReference type="EC" id="5.2.1.8" evidence="1"/>
<dbReference type="SUPFAM" id="SSF50891">
    <property type="entry name" value="Cyclophilin-like"/>
    <property type="match status" value="1"/>
</dbReference>
<dbReference type="PROSITE" id="PS50072">
    <property type="entry name" value="CSA_PPIASE_2"/>
    <property type="match status" value="1"/>
</dbReference>
<sequence>MSVVPNPRVFFDISIGGRRAGRMIFELFMDKLPYTAENFRCLCTGETGLGYYLRPRWYKNTPIHRIVSGFMCQGGNFNTGNSYGGESIYGQYMRDESYSYYHSKRGVLGMCKTRYKNSNASQFYITFKPCSFLDNKMVVFGHLEYGDDVLDQIEEQGTMIGRPKKEVKIYNCGEIPQDTIYDPRINNEVKEQKFIARTDIEKPKFSEETYKMEQSYKKIIPDEVYKRAHYNF</sequence>
<dbReference type="GO" id="GO:0006457">
    <property type="term" value="P:protein folding"/>
    <property type="evidence" value="ECO:0007669"/>
    <property type="project" value="TreeGrafter"/>
</dbReference>
<dbReference type="InterPro" id="IPR029000">
    <property type="entry name" value="Cyclophilin-like_dom_sf"/>
</dbReference>
<comment type="function">
    <text evidence="1">PPIases accelerate the folding of proteins. It catalyzes the cis-trans isomerization of proline imidic peptide bonds in oligopeptides.</text>
</comment>
<dbReference type="PRINTS" id="PR00153">
    <property type="entry name" value="CSAPPISMRASE"/>
</dbReference>
<feature type="domain" description="PPIase cyclophilin-type" evidence="2">
    <location>
        <begin position="10"/>
        <end position="174"/>
    </location>
</feature>
<dbReference type="Gene3D" id="2.40.100.10">
    <property type="entry name" value="Cyclophilin-like"/>
    <property type="match status" value="1"/>
</dbReference>
<organism evidence="3 4">
    <name type="scientific">Theileria orientalis</name>
    <dbReference type="NCBI Taxonomy" id="68886"/>
    <lineage>
        <taxon>Eukaryota</taxon>
        <taxon>Sar</taxon>
        <taxon>Alveolata</taxon>
        <taxon>Apicomplexa</taxon>
        <taxon>Aconoidasida</taxon>
        <taxon>Piroplasmida</taxon>
        <taxon>Theileriidae</taxon>
        <taxon>Theileria</taxon>
    </lineage>
</organism>
<dbReference type="PANTHER" id="PTHR11071">
    <property type="entry name" value="PEPTIDYL-PROLYL CIS-TRANS ISOMERASE"/>
    <property type="match status" value="1"/>
</dbReference>
<dbReference type="AlphaFoldDB" id="A0A976MAS5"/>
<proteinExistence type="inferred from homology"/>
<accession>A0A976MAS5</accession>
<gene>
    <name evidence="3" type="ORF">MACK_000900</name>
</gene>
<evidence type="ECO:0000259" key="2">
    <source>
        <dbReference type="PROSITE" id="PS50072"/>
    </source>
</evidence>
<dbReference type="GO" id="GO:0005737">
    <property type="term" value="C:cytoplasm"/>
    <property type="evidence" value="ECO:0007669"/>
    <property type="project" value="TreeGrafter"/>
</dbReference>
<dbReference type="GO" id="GO:0003755">
    <property type="term" value="F:peptidyl-prolyl cis-trans isomerase activity"/>
    <property type="evidence" value="ECO:0007669"/>
    <property type="project" value="UniProtKB-UniRule"/>
</dbReference>
<dbReference type="InterPro" id="IPR002130">
    <property type="entry name" value="Cyclophilin-type_PPIase_dom"/>
</dbReference>
<name>A0A976MAS5_THEOR</name>
<dbReference type="GO" id="GO:0016018">
    <property type="term" value="F:cyclosporin A binding"/>
    <property type="evidence" value="ECO:0007669"/>
    <property type="project" value="TreeGrafter"/>
</dbReference>
<keyword evidence="1 3" id="KW-0413">Isomerase</keyword>
<keyword evidence="1" id="KW-0697">Rotamase</keyword>
<reference evidence="3" key="1">
    <citation type="submission" date="2022-07" db="EMBL/GenBank/DDBJ databases">
        <title>Evaluation of T. orientalis genome assembly methods using nanopore sequencing and analysis of variation between genomes.</title>
        <authorList>
            <person name="Yam J."/>
            <person name="Micallef M.L."/>
            <person name="Liu M."/>
            <person name="Djordjevic S.P."/>
            <person name="Bogema D.R."/>
            <person name="Jenkins C."/>
        </authorList>
    </citation>
    <scope>NUCLEOTIDE SEQUENCE</scope>
    <source>
        <strain evidence="3">Goon Nure</strain>
    </source>
</reference>
<evidence type="ECO:0000313" key="4">
    <source>
        <dbReference type="Proteomes" id="UP000244811"/>
    </source>
</evidence>
<evidence type="ECO:0000313" key="3">
    <source>
        <dbReference type="EMBL" id="UKK00826.2"/>
    </source>
</evidence>
<comment type="similarity">
    <text evidence="1">Belongs to the cyclophilin-type PPIase family.</text>
</comment>
<evidence type="ECO:0000256" key="1">
    <source>
        <dbReference type="RuleBase" id="RU363019"/>
    </source>
</evidence>
<dbReference type="Proteomes" id="UP000244811">
    <property type="component" value="Chromosome 1"/>
</dbReference>
<dbReference type="EMBL" id="CP056069">
    <property type="protein sequence ID" value="UKK00826.2"/>
    <property type="molecule type" value="Genomic_DNA"/>
</dbReference>
<dbReference type="PANTHER" id="PTHR11071:SF561">
    <property type="entry name" value="PEPTIDYL-PROLYL CIS-TRANS ISOMERASE D-RELATED"/>
    <property type="match status" value="1"/>
</dbReference>
<protein>
    <recommendedName>
        <fullName evidence="1">Peptidyl-prolyl cis-trans isomerase</fullName>
        <shortName evidence="1">PPIase</shortName>
        <ecNumber evidence="1">5.2.1.8</ecNumber>
    </recommendedName>
</protein>
<dbReference type="FunFam" id="2.40.100.10:FF:000031">
    <property type="entry name" value="Peptidyl-prolyl cis-trans isomerase"/>
    <property type="match status" value="1"/>
</dbReference>